<dbReference type="GO" id="GO:0005886">
    <property type="term" value="C:plasma membrane"/>
    <property type="evidence" value="ECO:0007669"/>
    <property type="project" value="UniProtKB-SubCell"/>
</dbReference>
<feature type="transmembrane region" description="Helical" evidence="13">
    <location>
        <begin position="419"/>
        <end position="443"/>
    </location>
</feature>
<evidence type="ECO:0000256" key="13">
    <source>
        <dbReference type="HAMAP-Rule" id="MF_01810"/>
    </source>
</evidence>
<evidence type="ECO:0000256" key="6">
    <source>
        <dbReference type="ARBA" id="ARBA00022692"/>
    </source>
</evidence>
<feature type="transmembrane region" description="Helical" evidence="13">
    <location>
        <begin position="356"/>
        <end position="376"/>
    </location>
</feature>
<name>A0A0B5CKC3_NEIEG</name>
<proteinExistence type="inferred from homology"/>
<dbReference type="NCBIfam" id="TIGR03593">
    <property type="entry name" value="yidC_nterm"/>
    <property type="match status" value="1"/>
</dbReference>
<dbReference type="PRINTS" id="PR01900">
    <property type="entry name" value="YIDCPROTEIN"/>
</dbReference>
<comment type="subcellular location">
    <subcellularLocation>
        <location evidence="1">Cell inner membrane</location>
        <topology evidence="1">Multi-pass membrane protein</topology>
    </subcellularLocation>
    <subcellularLocation>
        <location evidence="13">Cell membrane</location>
        <topology evidence="13">Multi-pass membrane protein</topology>
    </subcellularLocation>
</comment>
<evidence type="ECO:0000313" key="16">
    <source>
        <dbReference type="EMBL" id="AJE19503.1"/>
    </source>
</evidence>
<dbReference type="PANTHER" id="PTHR12428:SF65">
    <property type="entry name" value="CYTOCHROME C OXIDASE ASSEMBLY PROTEIN COX18, MITOCHONDRIAL"/>
    <property type="match status" value="1"/>
</dbReference>
<dbReference type="PRINTS" id="PR00701">
    <property type="entry name" value="60KDINNERMP"/>
</dbReference>
<evidence type="ECO:0000256" key="12">
    <source>
        <dbReference type="ARBA" id="ARBA00033342"/>
    </source>
</evidence>
<comment type="function">
    <text evidence="13">Required for the insertion and/or proper folding and/or complex formation of integral membrane proteins into the membrane. Involved in integration of membrane proteins that insert both dependently and independently of the Sec translocase complex, as well as at least some lipoproteins. Aids folding of multispanning membrane proteins.</text>
</comment>
<dbReference type="InterPro" id="IPR047196">
    <property type="entry name" value="YidC_ALB_C"/>
</dbReference>
<keyword evidence="5 13" id="KW-1003">Cell membrane</keyword>
<evidence type="ECO:0000256" key="5">
    <source>
        <dbReference type="ARBA" id="ARBA00022475"/>
    </source>
</evidence>
<dbReference type="NCBIfam" id="NF002352">
    <property type="entry name" value="PRK01318.1-3"/>
    <property type="match status" value="1"/>
</dbReference>
<evidence type="ECO:0000256" key="3">
    <source>
        <dbReference type="ARBA" id="ARBA00015325"/>
    </source>
</evidence>
<comment type="similarity">
    <text evidence="2 13">Belongs to the OXA1/ALB3/YidC family. Type 1 subfamily.</text>
</comment>
<keyword evidence="10 13" id="KW-0143">Chaperone</keyword>
<dbReference type="Proteomes" id="UP000031392">
    <property type="component" value="Chromosome"/>
</dbReference>
<dbReference type="Gene3D" id="2.70.98.90">
    <property type="match status" value="1"/>
</dbReference>
<feature type="domain" description="Membrane insertase YidC N-terminal" evidence="15">
    <location>
        <begin position="58"/>
        <end position="345"/>
    </location>
</feature>
<dbReference type="InterPro" id="IPR019998">
    <property type="entry name" value="Membr_insert_YidC"/>
</dbReference>
<dbReference type="HAMAP" id="MF_01810">
    <property type="entry name" value="YidC_type1"/>
    <property type="match status" value="1"/>
</dbReference>
<dbReference type="Pfam" id="PF02096">
    <property type="entry name" value="60KD_IMP"/>
    <property type="match status" value="1"/>
</dbReference>
<feature type="transmembrane region" description="Helical" evidence="13">
    <location>
        <begin position="501"/>
        <end position="520"/>
    </location>
</feature>
<dbReference type="InterPro" id="IPR038221">
    <property type="entry name" value="YidC_periplasmic_sf"/>
</dbReference>
<dbReference type="HOGENOM" id="CLU_016535_3_0_4"/>
<keyword evidence="8 13" id="KW-1133">Transmembrane helix</keyword>
<organism evidence="16 17">
    <name type="scientific">Neisseria elongata subsp. glycolytica ATCC 29315</name>
    <dbReference type="NCBI Taxonomy" id="546263"/>
    <lineage>
        <taxon>Bacteria</taxon>
        <taxon>Pseudomonadati</taxon>
        <taxon>Pseudomonadota</taxon>
        <taxon>Betaproteobacteria</taxon>
        <taxon>Neisseriales</taxon>
        <taxon>Neisseriaceae</taxon>
        <taxon>Neisseria</taxon>
    </lineage>
</organism>
<keyword evidence="7 13" id="KW-0653">Protein transport</keyword>
<evidence type="ECO:0000313" key="17">
    <source>
        <dbReference type="Proteomes" id="UP000031392"/>
    </source>
</evidence>
<feature type="domain" description="Membrane insertase YidC/Oxa/ALB C-terminal" evidence="14">
    <location>
        <begin position="356"/>
        <end position="534"/>
    </location>
</feature>
<evidence type="ECO:0000256" key="7">
    <source>
        <dbReference type="ARBA" id="ARBA00022927"/>
    </source>
</evidence>
<evidence type="ECO:0000256" key="2">
    <source>
        <dbReference type="ARBA" id="ARBA00010527"/>
    </source>
</evidence>
<dbReference type="InterPro" id="IPR001708">
    <property type="entry name" value="YidC/ALB3/OXA1/COX18"/>
</dbReference>
<dbReference type="PANTHER" id="PTHR12428">
    <property type="entry name" value="OXA1"/>
    <property type="match status" value="1"/>
</dbReference>
<dbReference type="NCBIfam" id="TIGR03592">
    <property type="entry name" value="yidC_oxa1_cterm"/>
    <property type="match status" value="1"/>
</dbReference>
<evidence type="ECO:0000256" key="10">
    <source>
        <dbReference type="ARBA" id="ARBA00023186"/>
    </source>
</evidence>
<keyword evidence="9 13" id="KW-0472">Membrane</keyword>
<keyword evidence="4 13" id="KW-0813">Transport</keyword>
<dbReference type="EMBL" id="CP007726">
    <property type="protein sequence ID" value="AJE19503.1"/>
    <property type="molecule type" value="Genomic_DNA"/>
</dbReference>
<dbReference type="AlphaFoldDB" id="A0A0B5CKC3"/>
<sequence>MDIKRMTVFFAVSLLILLGWEKIFPTPQPAVSAVQQAGQQQTSPTIPAETGLSPAVPITVSTDTVNAVIDEKSGDLRSLTLLKYDSAEDQSKPFTLFHDGKDGIYVAQSDVVDAAGRSLTQGLSFQSAKKQYSLEGDKAEVRLTANTANGIQIDKIYTFTKGSYLVGIRFDVTNRSGSPIRTDGSYRIVRDGKAPEGQGYFMANYTGPVLYTPQSGFQKVKFGDLDDDFKEGREQAEYERKTQSGWVGMSQHYFFSSWILQPKGGQSVCTTDACRIDIKRRSDNLYSAGVIVPQPELANGMKQGFGISLYAGPQTTSALGKIADNLELIKDYGRVHWPATGLFWLMDKLHGFTGNWGWAIVLLTIIVKIVLFPLNNAAYKSMAKMRAVAPKLEALKKQYGDDRMAMQQAMMQMYRSEKINPLGGCLPMLLQIPIFIGLYWAIFSSVELRQAPWLGWITDLSRHDPWFILPVLMTATMWFQTTLNPPPTDPMQAKMMKIMPFVFSFMFFLFPAGLVLYYVVNNLLTIAQQWYVNRSTEQQRKKGEVVS</sequence>
<dbReference type="GO" id="GO:0051205">
    <property type="term" value="P:protein insertion into membrane"/>
    <property type="evidence" value="ECO:0007669"/>
    <property type="project" value="TreeGrafter"/>
</dbReference>
<accession>A0A0B5CKC3</accession>
<evidence type="ECO:0000259" key="14">
    <source>
        <dbReference type="Pfam" id="PF02096"/>
    </source>
</evidence>
<dbReference type="PATRIC" id="fig|546263.7.peg.2504"/>
<dbReference type="KEGG" id="nel:NELON_11640"/>
<reference evidence="17" key="1">
    <citation type="submission" date="2014-05" db="EMBL/GenBank/DDBJ databases">
        <title>Complete Genome sequence of Neisseria elongata subsp. glycolytica.</title>
        <authorList>
            <person name="Veyrier F.J."/>
            <person name="Taha M.-K."/>
        </authorList>
    </citation>
    <scope>NUCLEOTIDE SEQUENCE [LARGE SCALE GENOMIC DNA]</scope>
    <source>
        <strain evidence="17">ATCC 29315</strain>
    </source>
</reference>
<evidence type="ECO:0000256" key="8">
    <source>
        <dbReference type="ARBA" id="ARBA00022989"/>
    </source>
</evidence>
<dbReference type="GO" id="GO:0032977">
    <property type="term" value="F:membrane insertase activity"/>
    <property type="evidence" value="ECO:0007669"/>
    <property type="project" value="InterPro"/>
</dbReference>
<dbReference type="CDD" id="cd19961">
    <property type="entry name" value="EcYidC-like_peri"/>
    <property type="match status" value="1"/>
</dbReference>
<comment type="caution">
    <text evidence="13">Lacks conserved residue(s) required for the propagation of feature annotation.</text>
</comment>
<dbReference type="InterPro" id="IPR028055">
    <property type="entry name" value="YidC/Oxa/ALB_C"/>
</dbReference>
<keyword evidence="17" id="KW-1185">Reference proteome</keyword>
<keyword evidence="6 13" id="KW-0812">Transmembrane</keyword>
<dbReference type="Pfam" id="PF14849">
    <property type="entry name" value="YidC_periplas"/>
    <property type="match status" value="1"/>
</dbReference>
<evidence type="ECO:0000256" key="4">
    <source>
        <dbReference type="ARBA" id="ARBA00022448"/>
    </source>
</evidence>
<reference evidence="16 17" key="2">
    <citation type="journal article" date="2015" name="PLoS Genet.">
        <title>Common Cell Shape Evolution of Two Nasopharyngeal Pathogens.</title>
        <authorList>
            <person name="Veyrier F.J."/>
            <person name="Biais N."/>
            <person name="Morales P."/>
            <person name="Belkacem N."/>
            <person name="Guilhen C."/>
            <person name="Ranjeva S."/>
            <person name="Sismeiro O."/>
            <person name="Pehau-Arnaudet G."/>
            <person name="Rocha E.P."/>
            <person name="Werts C."/>
            <person name="Taha M.K."/>
            <person name="Boneca I.G."/>
        </authorList>
    </citation>
    <scope>NUCLEOTIDE SEQUENCE [LARGE SCALE GENOMIC DNA]</scope>
    <source>
        <strain evidence="16 17">ATCC 29315</strain>
    </source>
</reference>
<protein>
    <recommendedName>
        <fullName evidence="3 13">Membrane protein insertase YidC</fullName>
    </recommendedName>
    <alternativeName>
        <fullName evidence="12 13">Foldase YidC</fullName>
    </alternativeName>
    <alternativeName>
        <fullName evidence="11 13">Membrane integrase YidC</fullName>
    </alternativeName>
    <alternativeName>
        <fullName evidence="13">Membrane protein YidC</fullName>
    </alternativeName>
</protein>
<gene>
    <name evidence="13" type="primary">yidC</name>
    <name evidence="16" type="ORF">NELON_11640</name>
</gene>
<dbReference type="InterPro" id="IPR028053">
    <property type="entry name" value="Membr_insert_YidC_N"/>
</dbReference>
<evidence type="ECO:0000256" key="11">
    <source>
        <dbReference type="ARBA" id="ARBA00033245"/>
    </source>
</evidence>
<evidence type="ECO:0000256" key="9">
    <source>
        <dbReference type="ARBA" id="ARBA00023136"/>
    </source>
</evidence>
<dbReference type="GO" id="GO:0015031">
    <property type="term" value="P:protein transport"/>
    <property type="evidence" value="ECO:0007669"/>
    <property type="project" value="UniProtKB-KW"/>
</dbReference>
<dbReference type="CDD" id="cd20070">
    <property type="entry name" value="5TM_YidC_Alb3"/>
    <property type="match status" value="1"/>
</dbReference>
<comment type="subunit">
    <text evidence="13">Interacts with the Sec translocase complex via SecD. Specifically interacts with transmembrane segments of nascent integral membrane proteins during membrane integration.</text>
</comment>
<evidence type="ECO:0000256" key="1">
    <source>
        <dbReference type="ARBA" id="ARBA00004429"/>
    </source>
</evidence>
<evidence type="ECO:0000259" key="15">
    <source>
        <dbReference type="Pfam" id="PF14849"/>
    </source>
</evidence>
<dbReference type="RefSeq" id="WP_041961558.1">
    <property type="nucleotide sequence ID" value="NZ_CP007726.1"/>
</dbReference>